<name>A0A212EVA4_DANPL</name>
<evidence type="ECO:0000313" key="2">
    <source>
        <dbReference type="EMBL" id="OWR45430.1"/>
    </source>
</evidence>
<gene>
    <name evidence="2" type="ORF">KGM_200947</name>
</gene>
<comment type="caution">
    <text evidence="2">The sequence shown here is derived from an EMBL/GenBank/DDBJ whole genome shotgun (WGS) entry which is preliminary data.</text>
</comment>
<sequence>MCHKNIVKAGEIGLHLWVLTVLLTSTPEDYVPRSSKS</sequence>
<feature type="signal peptide" evidence="1">
    <location>
        <begin position="1"/>
        <end position="15"/>
    </location>
</feature>
<feature type="chain" id="PRO_5012058201" evidence="1">
    <location>
        <begin position="16"/>
        <end position="37"/>
    </location>
</feature>
<keyword evidence="3" id="KW-1185">Reference proteome</keyword>
<proteinExistence type="predicted"/>
<dbReference type="KEGG" id="dpl:KGM_200947"/>
<accession>A0A212EVA4</accession>
<dbReference type="InParanoid" id="A0A212EVA4"/>
<protein>
    <submittedName>
        <fullName evidence="2">Uncharacterized protein</fullName>
    </submittedName>
</protein>
<dbReference type="Proteomes" id="UP000007151">
    <property type="component" value="Unassembled WGS sequence"/>
</dbReference>
<evidence type="ECO:0000313" key="3">
    <source>
        <dbReference type="Proteomes" id="UP000007151"/>
    </source>
</evidence>
<dbReference type="AlphaFoldDB" id="A0A212EVA4"/>
<evidence type="ECO:0000256" key="1">
    <source>
        <dbReference type="SAM" id="SignalP"/>
    </source>
</evidence>
<dbReference type="EMBL" id="AGBW02012217">
    <property type="protein sequence ID" value="OWR45430.1"/>
    <property type="molecule type" value="Genomic_DNA"/>
</dbReference>
<organism evidence="2 3">
    <name type="scientific">Danaus plexippus plexippus</name>
    <dbReference type="NCBI Taxonomy" id="278856"/>
    <lineage>
        <taxon>Eukaryota</taxon>
        <taxon>Metazoa</taxon>
        <taxon>Ecdysozoa</taxon>
        <taxon>Arthropoda</taxon>
        <taxon>Hexapoda</taxon>
        <taxon>Insecta</taxon>
        <taxon>Pterygota</taxon>
        <taxon>Neoptera</taxon>
        <taxon>Endopterygota</taxon>
        <taxon>Lepidoptera</taxon>
        <taxon>Glossata</taxon>
        <taxon>Ditrysia</taxon>
        <taxon>Papilionoidea</taxon>
        <taxon>Nymphalidae</taxon>
        <taxon>Danainae</taxon>
        <taxon>Danaini</taxon>
        <taxon>Danaina</taxon>
        <taxon>Danaus</taxon>
        <taxon>Danaus</taxon>
    </lineage>
</organism>
<keyword evidence="1" id="KW-0732">Signal</keyword>
<reference evidence="2 3" key="1">
    <citation type="journal article" date="2011" name="Cell">
        <title>The monarch butterfly genome yields insights into long-distance migration.</title>
        <authorList>
            <person name="Zhan S."/>
            <person name="Merlin C."/>
            <person name="Boore J.L."/>
            <person name="Reppert S.M."/>
        </authorList>
    </citation>
    <scope>NUCLEOTIDE SEQUENCE [LARGE SCALE GENOMIC DNA]</scope>
    <source>
        <strain evidence="2">F-2</strain>
    </source>
</reference>